<dbReference type="InterPro" id="IPR001029">
    <property type="entry name" value="Flagellin_N"/>
</dbReference>
<organism evidence="6 7">
    <name type="scientific">Methylorubrum salsuginis</name>
    <dbReference type="NCBI Taxonomy" id="414703"/>
    <lineage>
        <taxon>Bacteria</taxon>
        <taxon>Pseudomonadati</taxon>
        <taxon>Pseudomonadota</taxon>
        <taxon>Alphaproteobacteria</taxon>
        <taxon>Hyphomicrobiales</taxon>
        <taxon>Methylobacteriaceae</taxon>
        <taxon>Methylorubrum</taxon>
    </lineage>
</organism>
<proteinExistence type="inferred from homology"/>
<sequence length="344" mass="35327">MMTTGFISSLNLWNAPRTGAARLQGELADATREIATLRHADIGATLGGGVAESFGLRRQSAVLAALTQSNSAASLRLDASQTALKAVQSDADAMLKELTGLPADKRAAAIASTSAARLSTLTAALNTSVGGQFVFGGTDTGAAPLTAYEGSPASPAKTAVQAALAAAFPTGTANATAGQMTAFLDNLHASLFDENGWSRFSGASNRTLDSRISLTETATTSASANAAPLRDLAMAYVIGSGIGLSGFSADAQAVATARMSDLLGSASRGLVQMQADLGLSQSRITEANARMEKQTALFTARINTLEGVDPVEAKSRVDALTTQIQMSYGLTSQLRRLSLINYVS</sequence>
<dbReference type="Gene3D" id="1.20.1330.10">
    <property type="entry name" value="f41 fragment of flagellin, N-terminal domain"/>
    <property type="match status" value="1"/>
</dbReference>
<evidence type="ECO:0000313" key="7">
    <source>
        <dbReference type="Proteomes" id="UP000198804"/>
    </source>
</evidence>
<dbReference type="EMBL" id="FOSV01000017">
    <property type="protein sequence ID" value="SFL54370.1"/>
    <property type="molecule type" value="Genomic_DNA"/>
</dbReference>
<evidence type="ECO:0000259" key="5">
    <source>
        <dbReference type="Pfam" id="PF00700"/>
    </source>
</evidence>
<dbReference type="Pfam" id="PF00700">
    <property type="entry name" value="Flagellin_C"/>
    <property type="match status" value="1"/>
</dbReference>
<keyword evidence="2 3" id="KW-0975">Bacterial flagellum</keyword>
<keyword evidence="7" id="KW-1185">Reference proteome</keyword>
<evidence type="ECO:0000256" key="1">
    <source>
        <dbReference type="ARBA" id="ARBA00005709"/>
    </source>
</evidence>
<dbReference type="OrthoDB" id="8004955at2"/>
<dbReference type="RefSeq" id="WP_091949784.1">
    <property type="nucleotide sequence ID" value="NZ_FOSV01000017.1"/>
</dbReference>
<dbReference type="AlphaFoldDB" id="A0A1I4IJ66"/>
<dbReference type="Pfam" id="PF00669">
    <property type="entry name" value="Flagellin_N"/>
    <property type="match status" value="1"/>
</dbReference>
<keyword evidence="3" id="KW-0964">Secreted</keyword>
<dbReference type="STRING" id="414703.SAMN04488125_11797"/>
<dbReference type="InterPro" id="IPR046358">
    <property type="entry name" value="Flagellin_C"/>
</dbReference>
<gene>
    <name evidence="6" type="ORF">SAMN04488125_11797</name>
</gene>
<dbReference type="SUPFAM" id="SSF64518">
    <property type="entry name" value="Phase 1 flagellin"/>
    <property type="match status" value="1"/>
</dbReference>
<comment type="subcellular location">
    <subcellularLocation>
        <location evidence="3">Secreted</location>
    </subcellularLocation>
    <subcellularLocation>
        <location evidence="3">Bacterial flagellum</location>
    </subcellularLocation>
</comment>
<dbReference type="NCBIfam" id="NF004669">
    <property type="entry name" value="PRK06008.1"/>
    <property type="match status" value="1"/>
</dbReference>
<keyword evidence="6" id="KW-0966">Cell projection</keyword>
<keyword evidence="6" id="KW-0282">Flagellum</keyword>
<reference evidence="7" key="1">
    <citation type="submission" date="2016-10" db="EMBL/GenBank/DDBJ databases">
        <authorList>
            <person name="Varghese N."/>
            <person name="Submissions S."/>
        </authorList>
    </citation>
    <scope>NUCLEOTIDE SEQUENCE [LARGE SCALE GENOMIC DNA]</scope>
    <source>
        <strain evidence="7">CGMCC 1.6474</strain>
    </source>
</reference>
<comment type="function">
    <text evidence="3">Flagellin is the subunit protein which polymerizes to form the filaments of bacterial flagella.</text>
</comment>
<dbReference type="GO" id="GO:0005198">
    <property type="term" value="F:structural molecule activity"/>
    <property type="evidence" value="ECO:0007669"/>
    <property type="project" value="UniProtKB-UniRule"/>
</dbReference>
<evidence type="ECO:0000259" key="4">
    <source>
        <dbReference type="Pfam" id="PF00669"/>
    </source>
</evidence>
<dbReference type="GO" id="GO:0009288">
    <property type="term" value="C:bacterial-type flagellum"/>
    <property type="evidence" value="ECO:0007669"/>
    <property type="project" value="UniProtKB-SubCell"/>
</dbReference>
<protein>
    <recommendedName>
        <fullName evidence="3">Flagellin</fullName>
    </recommendedName>
</protein>
<name>A0A1I4IJ66_9HYPH</name>
<accession>A0A1I4IJ66</accession>
<evidence type="ECO:0000313" key="6">
    <source>
        <dbReference type="EMBL" id="SFL54370.1"/>
    </source>
</evidence>
<feature type="domain" description="Flagellin N-terminal" evidence="4">
    <location>
        <begin position="7"/>
        <end position="140"/>
    </location>
</feature>
<keyword evidence="6" id="KW-0969">Cilium</keyword>
<feature type="domain" description="Flagellin C-terminal" evidence="5">
    <location>
        <begin position="262"/>
        <end position="342"/>
    </location>
</feature>
<dbReference type="GO" id="GO:0005576">
    <property type="term" value="C:extracellular region"/>
    <property type="evidence" value="ECO:0007669"/>
    <property type="project" value="UniProtKB-SubCell"/>
</dbReference>
<evidence type="ECO:0000256" key="2">
    <source>
        <dbReference type="ARBA" id="ARBA00023143"/>
    </source>
</evidence>
<dbReference type="Proteomes" id="UP000198804">
    <property type="component" value="Unassembled WGS sequence"/>
</dbReference>
<evidence type="ECO:0000256" key="3">
    <source>
        <dbReference type="RuleBase" id="RU362073"/>
    </source>
</evidence>
<comment type="similarity">
    <text evidence="1 3">Belongs to the bacterial flagellin family.</text>
</comment>